<evidence type="ECO:0000259" key="6">
    <source>
        <dbReference type="PROSITE" id="PS50929"/>
    </source>
</evidence>
<evidence type="ECO:0000256" key="2">
    <source>
        <dbReference type="ARBA" id="ARBA00022692"/>
    </source>
</evidence>
<evidence type="ECO:0000313" key="7">
    <source>
        <dbReference type="EMBL" id="SVC64091.1"/>
    </source>
</evidence>
<dbReference type="Gene3D" id="1.20.1560.10">
    <property type="entry name" value="ABC transporter type 1, transmembrane domain"/>
    <property type="match status" value="1"/>
</dbReference>
<feature type="transmembrane region" description="Helical" evidence="5">
    <location>
        <begin position="156"/>
        <end position="174"/>
    </location>
</feature>
<feature type="transmembrane region" description="Helical" evidence="5">
    <location>
        <begin position="236"/>
        <end position="259"/>
    </location>
</feature>
<organism evidence="7">
    <name type="scientific">marine metagenome</name>
    <dbReference type="NCBI Taxonomy" id="408172"/>
    <lineage>
        <taxon>unclassified sequences</taxon>
        <taxon>metagenomes</taxon>
        <taxon>ecological metagenomes</taxon>
    </lineage>
</organism>
<protein>
    <recommendedName>
        <fullName evidence="6">ABC transmembrane type-1 domain-containing protein</fullName>
    </recommendedName>
</protein>
<name>A0A382NX00_9ZZZZ</name>
<reference evidence="7" key="1">
    <citation type="submission" date="2018-05" db="EMBL/GenBank/DDBJ databases">
        <authorList>
            <person name="Lanie J.A."/>
            <person name="Ng W.-L."/>
            <person name="Kazmierczak K.M."/>
            <person name="Andrzejewski T.M."/>
            <person name="Davidsen T.M."/>
            <person name="Wayne K.J."/>
            <person name="Tettelin H."/>
            <person name="Glass J.I."/>
            <person name="Rusch D."/>
            <person name="Podicherti R."/>
            <person name="Tsui H.-C.T."/>
            <person name="Winkler M.E."/>
        </authorList>
    </citation>
    <scope>NUCLEOTIDE SEQUENCE</scope>
</reference>
<feature type="non-terminal residue" evidence="7">
    <location>
        <position position="364"/>
    </location>
</feature>
<dbReference type="EMBL" id="UINC01102450">
    <property type="protein sequence ID" value="SVC64091.1"/>
    <property type="molecule type" value="Genomic_DNA"/>
</dbReference>
<gene>
    <name evidence="7" type="ORF">METZ01_LOCUS316945</name>
</gene>
<keyword evidence="4 5" id="KW-0472">Membrane</keyword>
<dbReference type="SUPFAM" id="SSF90123">
    <property type="entry name" value="ABC transporter transmembrane region"/>
    <property type="match status" value="1"/>
</dbReference>
<dbReference type="GO" id="GO:0016020">
    <property type="term" value="C:membrane"/>
    <property type="evidence" value="ECO:0007669"/>
    <property type="project" value="UniProtKB-SubCell"/>
</dbReference>
<comment type="subcellular location">
    <subcellularLocation>
        <location evidence="1">Membrane</location>
        <topology evidence="1">Multi-pass membrane protein</topology>
    </subcellularLocation>
</comment>
<feature type="transmembrane region" description="Helical" evidence="5">
    <location>
        <begin position="133"/>
        <end position="150"/>
    </location>
</feature>
<dbReference type="PANTHER" id="PTHR43394">
    <property type="entry name" value="ATP-DEPENDENT PERMEASE MDL1, MITOCHONDRIAL"/>
    <property type="match status" value="1"/>
</dbReference>
<keyword evidence="3 5" id="KW-1133">Transmembrane helix</keyword>
<dbReference type="PANTHER" id="PTHR43394:SF1">
    <property type="entry name" value="ATP-BINDING CASSETTE SUB-FAMILY B MEMBER 10, MITOCHONDRIAL"/>
    <property type="match status" value="1"/>
</dbReference>
<dbReference type="InterPro" id="IPR011527">
    <property type="entry name" value="ABC1_TM_dom"/>
</dbReference>
<feature type="transmembrane region" description="Helical" evidence="5">
    <location>
        <begin position="46"/>
        <end position="68"/>
    </location>
</feature>
<evidence type="ECO:0000256" key="1">
    <source>
        <dbReference type="ARBA" id="ARBA00004141"/>
    </source>
</evidence>
<accession>A0A382NX00</accession>
<proteinExistence type="predicted"/>
<dbReference type="InterPro" id="IPR039421">
    <property type="entry name" value="Type_1_exporter"/>
</dbReference>
<dbReference type="GO" id="GO:0005524">
    <property type="term" value="F:ATP binding"/>
    <property type="evidence" value="ECO:0007669"/>
    <property type="project" value="InterPro"/>
</dbReference>
<evidence type="ECO:0000256" key="4">
    <source>
        <dbReference type="ARBA" id="ARBA00023136"/>
    </source>
</evidence>
<dbReference type="Pfam" id="PF00664">
    <property type="entry name" value="ABC_membrane"/>
    <property type="match status" value="1"/>
</dbReference>
<feature type="domain" description="ABC transmembrane type-1" evidence="6">
    <location>
        <begin position="14"/>
        <end position="297"/>
    </location>
</feature>
<dbReference type="InterPro" id="IPR036640">
    <property type="entry name" value="ABC1_TM_sf"/>
</dbReference>
<evidence type="ECO:0000256" key="5">
    <source>
        <dbReference type="SAM" id="Phobius"/>
    </source>
</evidence>
<feature type="transmembrane region" description="Helical" evidence="5">
    <location>
        <begin position="7"/>
        <end position="26"/>
    </location>
</feature>
<dbReference type="GO" id="GO:0015421">
    <property type="term" value="F:ABC-type oligopeptide transporter activity"/>
    <property type="evidence" value="ECO:0007669"/>
    <property type="project" value="TreeGrafter"/>
</dbReference>
<dbReference type="AlphaFoldDB" id="A0A382NX00"/>
<dbReference type="PROSITE" id="PS50929">
    <property type="entry name" value="ABC_TM1F"/>
    <property type="match status" value="1"/>
</dbReference>
<evidence type="ECO:0000256" key="3">
    <source>
        <dbReference type="ARBA" id="ARBA00022989"/>
    </source>
</evidence>
<keyword evidence="2 5" id="KW-0812">Transmembrane</keyword>
<feature type="transmembrane region" description="Helical" evidence="5">
    <location>
        <begin position="265"/>
        <end position="285"/>
    </location>
</feature>
<dbReference type="CDD" id="cd18542">
    <property type="entry name" value="ABC_6TM_YknU_like"/>
    <property type="match status" value="1"/>
</dbReference>
<sequence length="364" mass="40575">MALKYKLILFYAYLCMLGATASYLILPKMFGIAIDWTVSALEGGSVAINMLVLICVSIVCLSALRGLLAFGQNYFGESLGQHAVYDLRKLFYSHVQSRSFSFFDKQHTGNLMSIAITDVEAIRMFINVGMVRMPYFVILFVAVPIMLMSIDLLLGIISICFVPILGVISSRIKLRLRKIWLQVQKDMADSSTVLQENLSGMKVVKAFGSEKHEEIKFDHYNAKVASGSVKAQQFQIINMSIINFSYFTLIAVILLLGGYRVMGDALTAGELAQFLFYFQILNLPIRSVGMMVNNFARASAAAERVFNIIDTDQDVKEHPSAIDMPRVKGKVSFKEVGFKYLEGTEYALHNISVEVKSGETIALV</sequence>